<comment type="cofactor">
    <cofactor evidence="6">
        <name>Mg(2+)</name>
        <dbReference type="ChEBI" id="CHEBI:18420"/>
    </cofactor>
    <text evidence="6">Binds 1 Mg(2+) ion per monomer.</text>
</comment>
<dbReference type="InterPro" id="IPR036291">
    <property type="entry name" value="NAD(P)-bd_dom_sf"/>
</dbReference>
<name>A0ABT7E1C4_9NEIS</name>
<dbReference type="GO" id="GO:0008831">
    <property type="term" value="F:dTDP-4-dehydrorhamnose reductase activity"/>
    <property type="evidence" value="ECO:0007669"/>
    <property type="project" value="UniProtKB-EC"/>
</dbReference>
<evidence type="ECO:0000256" key="4">
    <source>
        <dbReference type="ARBA" id="ARBA00017099"/>
    </source>
</evidence>
<evidence type="ECO:0000256" key="5">
    <source>
        <dbReference type="ARBA" id="ARBA00048200"/>
    </source>
</evidence>
<dbReference type="PANTHER" id="PTHR10491:SF4">
    <property type="entry name" value="METHIONINE ADENOSYLTRANSFERASE 2 SUBUNIT BETA"/>
    <property type="match status" value="1"/>
</dbReference>
<keyword evidence="6" id="KW-0521">NADP</keyword>
<dbReference type="Proteomes" id="UP001172778">
    <property type="component" value="Unassembled WGS sequence"/>
</dbReference>
<dbReference type="PANTHER" id="PTHR10491">
    <property type="entry name" value="DTDP-4-DEHYDRORHAMNOSE REDUCTASE"/>
    <property type="match status" value="1"/>
</dbReference>
<dbReference type="InterPro" id="IPR005913">
    <property type="entry name" value="dTDP_dehydrorham_reduct"/>
</dbReference>
<comment type="catalytic activity">
    <reaction evidence="5 6">
        <text>dTDP-beta-L-rhamnose + NADP(+) = dTDP-4-dehydro-beta-L-rhamnose + NADPH + H(+)</text>
        <dbReference type="Rhea" id="RHEA:21796"/>
        <dbReference type="ChEBI" id="CHEBI:15378"/>
        <dbReference type="ChEBI" id="CHEBI:57510"/>
        <dbReference type="ChEBI" id="CHEBI:57783"/>
        <dbReference type="ChEBI" id="CHEBI:58349"/>
        <dbReference type="ChEBI" id="CHEBI:62830"/>
        <dbReference type="EC" id="1.1.1.133"/>
    </reaction>
</comment>
<reference evidence="8" key="1">
    <citation type="submission" date="2023-03" db="EMBL/GenBank/DDBJ databases">
        <title>Chitinimonas shenzhenensis gen. nov., sp. nov., a novel member of family Burkholderiaceae isolated from activated sludge collected in Shen Zhen, China.</title>
        <authorList>
            <person name="Wang X."/>
        </authorList>
    </citation>
    <scope>NUCLEOTIDE SEQUENCE</scope>
    <source>
        <strain evidence="8">DQS-5</strain>
    </source>
</reference>
<dbReference type="Gene3D" id="3.40.50.720">
    <property type="entry name" value="NAD(P)-binding Rossmann-like Domain"/>
    <property type="match status" value="1"/>
</dbReference>
<dbReference type="RefSeq" id="WP_284102440.1">
    <property type="nucleotide sequence ID" value="NZ_JARRAF010000031.1"/>
</dbReference>
<evidence type="ECO:0000256" key="2">
    <source>
        <dbReference type="ARBA" id="ARBA00010944"/>
    </source>
</evidence>
<evidence type="ECO:0000256" key="3">
    <source>
        <dbReference type="ARBA" id="ARBA00012929"/>
    </source>
</evidence>
<comment type="caution">
    <text evidence="8">The sequence shown here is derived from an EMBL/GenBank/DDBJ whole genome shotgun (WGS) entry which is preliminary data.</text>
</comment>
<evidence type="ECO:0000256" key="1">
    <source>
        <dbReference type="ARBA" id="ARBA00004781"/>
    </source>
</evidence>
<accession>A0ABT7E1C4</accession>
<proteinExistence type="inferred from homology"/>
<dbReference type="EC" id="1.1.1.133" evidence="3 6"/>
<dbReference type="NCBIfam" id="TIGR01214">
    <property type="entry name" value="rmlD"/>
    <property type="match status" value="1"/>
</dbReference>
<evidence type="ECO:0000313" key="9">
    <source>
        <dbReference type="Proteomes" id="UP001172778"/>
    </source>
</evidence>
<dbReference type="InterPro" id="IPR029903">
    <property type="entry name" value="RmlD-like-bd"/>
</dbReference>
<sequence length="293" mass="32255">MTNMKTILVTGVNGQVGWELQRSLQGLGRIVALSRNEMDLSNPDSIRTAVRQHNPGLIINPAAYTAVDQAEKEVELAHAINGIAPGVLAEEAKRLNAPLIHFSTDYVYDGDKAGRWLETDATNPQSAYGRSKLAGEEAIRAVQAQHLILRTSWVYAARGKNFLLTMLRLAKDKDTLGIVADQFGAPTWCRTLADMTAHIVASRPDWHEVSGTYHFTCSGETSWHGFATAIFAESAKRGNKVPATLNTLTTDQYPLPAKRPKNSRLSLDKLDQTFGITPPSWEQALALCFEDIR</sequence>
<dbReference type="CDD" id="cd05254">
    <property type="entry name" value="dTDP_HR_like_SDR_e"/>
    <property type="match status" value="1"/>
</dbReference>
<comment type="pathway">
    <text evidence="1 6">Carbohydrate biosynthesis; dTDP-L-rhamnose biosynthesis.</text>
</comment>
<evidence type="ECO:0000259" key="7">
    <source>
        <dbReference type="Pfam" id="PF04321"/>
    </source>
</evidence>
<dbReference type="Gene3D" id="3.90.25.10">
    <property type="entry name" value="UDP-galactose 4-epimerase, domain 1"/>
    <property type="match status" value="1"/>
</dbReference>
<gene>
    <name evidence="8" type="primary">rfbD</name>
    <name evidence="8" type="ORF">PZA18_18955</name>
</gene>
<protein>
    <recommendedName>
        <fullName evidence="4 6">dTDP-4-dehydrorhamnose reductase</fullName>
        <ecNumber evidence="3 6">1.1.1.133</ecNumber>
    </recommendedName>
</protein>
<comment type="function">
    <text evidence="6">Catalyzes the reduction of dTDP-6-deoxy-L-lyxo-4-hexulose to yield dTDP-L-rhamnose.</text>
</comment>
<evidence type="ECO:0000256" key="6">
    <source>
        <dbReference type="RuleBase" id="RU364082"/>
    </source>
</evidence>
<feature type="domain" description="RmlD-like substrate binding" evidence="7">
    <location>
        <begin position="6"/>
        <end position="291"/>
    </location>
</feature>
<evidence type="ECO:0000313" key="8">
    <source>
        <dbReference type="EMBL" id="MDK2126126.1"/>
    </source>
</evidence>
<keyword evidence="9" id="KW-1185">Reference proteome</keyword>
<organism evidence="8 9">
    <name type="scientific">Parachitinimonas caeni</name>
    <dbReference type="NCBI Taxonomy" id="3031301"/>
    <lineage>
        <taxon>Bacteria</taxon>
        <taxon>Pseudomonadati</taxon>
        <taxon>Pseudomonadota</taxon>
        <taxon>Betaproteobacteria</taxon>
        <taxon>Neisseriales</taxon>
        <taxon>Chitinibacteraceae</taxon>
        <taxon>Parachitinimonas</taxon>
    </lineage>
</organism>
<dbReference type="Pfam" id="PF04321">
    <property type="entry name" value="RmlD_sub_bind"/>
    <property type="match status" value="1"/>
</dbReference>
<comment type="similarity">
    <text evidence="2 6">Belongs to the dTDP-4-dehydrorhamnose reductase family.</text>
</comment>
<dbReference type="SUPFAM" id="SSF51735">
    <property type="entry name" value="NAD(P)-binding Rossmann-fold domains"/>
    <property type="match status" value="1"/>
</dbReference>
<dbReference type="EMBL" id="JARRAF010000031">
    <property type="protein sequence ID" value="MDK2126126.1"/>
    <property type="molecule type" value="Genomic_DNA"/>
</dbReference>
<keyword evidence="6 8" id="KW-0560">Oxidoreductase</keyword>